<dbReference type="PROSITE" id="PS50234">
    <property type="entry name" value="VWFA"/>
    <property type="match status" value="1"/>
</dbReference>
<evidence type="ECO:0000256" key="2">
    <source>
        <dbReference type="SAM" id="SignalP"/>
    </source>
</evidence>
<dbReference type="EMBL" id="RBKT01000001">
    <property type="protein sequence ID" value="RKR92366.1"/>
    <property type="molecule type" value="Genomic_DNA"/>
</dbReference>
<dbReference type="AlphaFoldDB" id="A0A495JTP2"/>
<dbReference type="OrthoDB" id="9805121at2"/>
<dbReference type="InterPro" id="IPR051266">
    <property type="entry name" value="CLCR"/>
</dbReference>
<gene>
    <name evidence="4" type="ORF">BDK92_6804</name>
</gene>
<reference evidence="4 5" key="1">
    <citation type="submission" date="2018-10" db="EMBL/GenBank/DDBJ databases">
        <title>Sequencing the genomes of 1000 actinobacteria strains.</title>
        <authorList>
            <person name="Klenk H.-P."/>
        </authorList>
    </citation>
    <scope>NUCLEOTIDE SEQUENCE [LARGE SCALE GENOMIC DNA]</scope>
    <source>
        <strain evidence="4 5">DSM 45175</strain>
    </source>
</reference>
<dbReference type="Pfam" id="PF12034">
    <property type="entry name" value="YfbK_C"/>
    <property type="match status" value="1"/>
</dbReference>
<dbReference type="PROSITE" id="PS51257">
    <property type="entry name" value="PROKAR_LIPOPROTEIN"/>
    <property type="match status" value="1"/>
</dbReference>
<dbReference type="PANTHER" id="PTHR10579">
    <property type="entry name" value="CALCIUM-ACTIVATED CHLORIDE CHANNEL REGULATOR"/>
    <property type="match status" value="1"/>
</dbReference>
<sequence length="498" mass="54065">MATTRRSAPLAVLLGTLALTVSATLVGCSATGEDDRGSARPPVSRGEDEDRQWPGKQGSSTEDDPESTFAVDIDTASYGYASRLLREGRWPERDKVRPEEFVNSFEQDYPEPSGDGFAVHIDGASPPASHGPSIEEELRLMRVGLQTRSEEAESRPDAALTFVVDTSGSMAEPGRLDLVQDALHTLVDQLRPTESVAIVAFSGEARVVREMTRVSDAERLHSAIDSLRPESFTNLEAGLVLGYQVAREGFRVGQTNRVIILSDGLANSGQTGADSILRQVREEADKEIALLGVGVGGEYGDALMEKLADRGDGFVVYVGDRTRAREVFVRQLPATLTVRALDAKVQVTFDPATVSSYRLVGYENRALADDDFRDDRVDGGEVGPGHSVTALYEVRLTGERPASARAAQVRVRWLDPADQTAAETYESVTVGDLDGRFELASPRLWVCYAAGYFAEALRRTPVGQQIPLTDLRRVAERAAEQTRDPKVAELAMLIGQVA</sequence>
<evidence type="ECO:0000259" key="3">
    <source>
        <dbReference type="PROSITE" id="PS50234"/>
    </source>
</evidence>
<evidence type="ECO:0000256" key="1">
    <source>
        <dbReference type="SAM" id="MobiDB-lite"/>
    </source>
</evidence>
<dbReference type="SMART" id="SM00327">
    <property type="entry name" value="VWA"/>
    <property type="match status" value="1"/>
</dbReference>
<dbReference type="InterPro" id="IPR021908">
    <property type="entry name" value="YfbK_C"/>
</dbReference>
<keyword evidence="5" id="KW-1185">Reference proteome</keyword>
<proteinExistence type="predicted"/>
<comment type="caution">
    <text evidence="4">The sequence shown here is derived from an EMBL/GenBank/DDBJ whole genome shotgun (WGS) entry which is preliminary data.</text>
</comment>
<feature type="chain" id="PRO_5039354491" evidence="2">
    <location>
        <begin position="24"/>
        <end position="498"/>
    </location>
</feature>
<dbReference type="RefSeq" id="WP_121160370.1">
    <property type="nucleotide sequence ID" value="NZ_RBKT01000001.1"/>
</dbReference>
<evidence type="ECO:0000313" key="4">
    <source>
        <dbReference type="EMBL" id="RKR92366.1"/>
    </source>
</evidence>
<dbReference type="PANTHER" id="PTHR10579:SF43">
    <property type="entry name" value="ZINC FINGER (C3HC4-TYPE RING FINGER) FAMILY PROTEIN"/>
    <property type="match status" value="1"/>
</dbReference>
<dbReference type="SUPFAM" id="SSF53300">
    <property type="entry name" value="vWA-like"/>
    <property type="match status" value="1"/>
</dbReference>
<dbReference type="Gene3D" id="3.40.50.410">
    <property type="entry name" value="von Willebrand factor, type A domain"/>
    <property type="match status" value="1"/>
</dbReference>
<dbReference type="Pfam" id="PF00092">
    <property type="entry name" value="VWA"/>
    <property type="match status" value="1"/>
</dbReference>
<feature type="domain" description="VWFA" evidence="3">
    <location>
        <begin position="159"/>
        <end position="332"/>
    </location>
</feature>
<keyword evidence="2" id="KW-0732">Signal</keyword>
<dbReference type="Pfam" id="PF12450">
    <property type="entry name" value="vWF_A"/>
    <property type="match status" value="1"/>
</dbReference>
<feature type="region of interest" description="Disordered" evidence="1">
    <location>
        <begin position="29"/>
        <end position="72"/>
    </location>
</feature>
<dbReference type="Proteomes" id="UP000277671">
    <property type="component" value="Unassembled WGS sequence"/>
</dbReference>
<protein>
    <submittedName>
        <fullName evidence="4">Ca-activated chloride channel family protein</fullName>
    </submittedName>
</protein>
<evidence type="ECO:0000313" key="5">
    <source>
        <dbReference type="Proteomes" id="UP000277671"/>
    </source>
</evidence>
<name>A0A495JTP2_9ACTN</name>
<dbReference type="InterPro" id="IPR022156">
    <property type="entry name" value="Uncharacterised_YfbK_N"/>
</dbReference>
<dbReference type="InterPro" id="IPR036465">
    <property type="entry name" value="vWFA_dom_sf"/>
</dbReference>
<dbReference type="InterPro" id="IPR002035">
    <property type="entry name" value="VWF_A"/>
</dbReference>
<organism evidence="4 5">
    <name type="scientific">Micromonospora pisi</name>
    <dbReference type="NCBI Taxonomy" id="589240"/>
    <lineage>
        <taxon>Bacteria</taxon>
        <taxon>Bacillati</taxon>
        <taxon>Actinomycetota</taxon>
        <taxon>Actinomycetes</taxon>
        <taxon>Micromonosporales</taxon>
        <taxon>Micromonosporaceae</taxon>
        <taxon>Micromonospora</taxon>
    </lineage>
</organism>
<feature type="signal peptide" evidence="2">
    <location>
        <begin position="1"/>
        <end position="23"/>
    </location>
</feature>
<accession>A0A495JTP2</accession>